<dbReference type="Pfam" id="PF08395">
    <property type="entry name" value="7tm_7"/>
    <property type="match status" value="1"/>
</dbReference>
<feature type="transmembrane region" description="Helical" evidence="6">
    <location>
        <begin position="95"/>
        <end position="113"/>
    </location>
</feature>
<evidence type="ECO:0000256" key="4">
    <source>
        <dbReference type="ARBA" id="ARBA00022989"/>
    </source>
</evidence>
<organism evidence="7 8">
    <name type="scientific">Allacma fusca</name>
    <dbReference type="NCBI Taxonomy" id="39272"/>
    <lineage>
        <taxon>Eukaryota</taxon>
        <taxon>Metazoa</taxon>
        <taxon>Ecdysozoa</taxon>
        <taxon>Arthropoda</taxon>
        <taxon>Hexapoda</taxon>
        <taxon>Collembola</taxon>
        <taxon>Symphypleona</taxon>
        <taxon>Sminthuridae</taxon>
        <taxon>Allacma</taxon>
    </lineage>
</organism>
<reference evidence="7" key="1">
    <citation type="submission" date="2021-06" db="EMBL/GenBank/DDBJ databases">
        <authorList>
            <person name="Hodson N. C."/>
            <person name="Mongue J. A."/>
            <person name="Jaron S. K."/>
        </authorList>
    </citation>
    <scope>NUCLEOTIDE SEQUENCE</scope>
</reference>
<proteinExistence type="predicted"/>
<dbReference type="GO" id="GO:0005886">
    <property type="term" value="C:plasma membrane"/>
    <property type="evidence" value="ECO:0007669"/>
    <property type="project" value="UniProtKB-SubCell"/>
</dbReference>
<gene>
    <name evidence="7" type="ORF">AFUS01_LOCUS36558</name>
</gene>
<comment type="subcellular location">
    <subcellularLocation>
        <location evidence="1">Cell membrane</location>
        <topology evidence="1">Multi-pass membrane protein</topology>
    </subcellularLocation>
</comment>
<evidence type="ECO:0008006" key="9">
    <source>
        <dbReference type="Google" id="ProtNLM"/>
    </source>
</evidence>
<evidence type="ECO:0000256" key="1">
    <source>
        <dbReference type="ARBA" id="ARBA00004651"/>
    </source>
</evidence>
<keyword evidence="5 6" id="KW-0472">Membrane</keyword>
<dbReference type="GO" id="GO:0050909">
    <property type="term" value="P:sensory perception of taste"/>
    <property type="evidence" value="ECO:0007669"/>
    <property type="project" value="InterPro"/>
</dbReference>
<keyword evidence="2" id="KW-1003">Cell membrane</keyword>
<dbReference type="OrthoDB" id="6625921at2759"/>
<feature type="transmembrane region" description="Helical" evidence="6">
    <location>
        <begin position="220"/>
        <end position="242"/>
    </location>
</feature>
<dbReference type="InterPro" id="IPR013604">
    <property type="entry name" value="7TM_chemorcpt"/>
</dbReference>
<evidence type="ECO:0000256" key="2">
    <source>
        <dbReference type="ARBA" id="ARBA00022475"/>
    </source>
</evidence>
<evidence type="ECO:0000256" key="5">
    <source>
        <dbReference type="ARBA" id="ARBA00023136"/>
    </source>
</evidence>
<name>A0A8J2L592_9HEXA</name>
<evidence type="ECO:0000313" key="7">
    <source>
        <dbReference type="EMBL" id="CAG7826508.1"/>
    </source>
</evidence>
<evidence type="ECO:0000256" key="3">
    <source>
        <dbReference type="ARBA" id="ARBA00022692"/>
    </source>
</evidence>
<evidence type="ECO:0000256" key="6">
    <source>
        <dbReference type="SAM" id="Phobius"/>
    </source>
</evidence>
<sequence>MFIEFGNKSNPKISVPEKLLELSKPVFQCLRAIGFLSLTIQPDRTVTGGWKSKASLWTLLTILFSLASTSTVTVANMKFQKVAKFTPTEKFVHSFLYVMFTLTGLIFQLMALCNSRRSELFWKFHNYQFELYTSLGEQFDFCLKNYKHANKYLNIQNYTRRWVLTALISCLAFILFAGVFSFYSFFYNISDPWDISGYAKNQEHEKELDDQKDSSPVFKIYFILASVTWLLRIYLHVALVIYKTFFLKLYCACLEVVTQELGNLEISTMGHCGKITFENFQSLPLVPISKEKQDYHSVLALQMYHLLTESGKIKTTANQVLFSLCRLDVAKLPEDLHKNVLMMALRLTSNPPTISPGNYVNADRSLLTSIVCSLTTYMIILVEFRDSE</sequence>
<dbReference type="AlphaFoldDB" id="A0A8J2L592"/>
<keyword evidence="3 6" id="KW-0812">Transmembrane</keyword>
<evidence type="ECO:0000313" key="8">
    <source>
        <dbReference type="Proteomes" id="UP000708208"/>
    </source>
</evidence>
<comment type="caution">
    <text evidence="7">The sequence shown here is derived from an EMBL/GenBank/DDBJ whole genome shotgun (WGS) entry which is preliminary data.</text>
</comment>
<keyword evidence="8" id="KW-1185">Reference proteome</keyword>
<feature type="transmembrane region" description="Helical" evidence="6">
    <location>
        <begin position="54"/>
        <end position="75"/>
    </location>
</feature>
<keyword evidence="4 6" id="KW-1133">Transmembrane helix</keyword>
<accession>A0A8J2L592</accession>
<dbReference type="Proteomes" id="UP000708208">
    <property type="component" value="Unassembled WGS sequence"/>
</dbReference>
<protein>
    <recommendedName>
        <fullName evidence="9">Gustatory receptor</fullName>
    </recommendedName>
</protein>
<feature type="transmembrane region" description="Helical" evidence="6">
    <location>
        <begin position="162"/>
        <end position="186"/>
    </location>
</feature>
<dbReference type="EMBL" id="CAJVCH010539999">
    <property type="protein sequence ID" value="CAG7826508.1"/>
    <property type="molecule type" value="Genomic_DNA"/>
</dbReference>